<gene>
    <name evidence="5" type="ORF">TRAPUB_980</name>
</gene>
<dbReference type="OMA" id="GGRWEHA"/>
<comment type="caution">
    <text evidence="5">The sequence shown here is derived from an EMBL/GenBank/DDBJ whole genome shotgun (WGS) entry which is preliminary data.</text>
</comment>
<dbReference type="PANTHER" id="PTHR33365">
    <property type="entry name" value="YALI0B05434P"/>
    <property type="match status" value="1"/>
</dbReference>
<comment type="pathway">
    <text evidence="1">Mycotoxin biosynthesis.</text>
</comment>
<keyword evidence="4" id="KW-1133">Transmembrane helix</keyword>
<evidence type="ECO:0000256" key="2">
    <source>
        <dbReference type="ARBA" id="ARBA00023002"/>
    </source>
</evidence>
<dbReference type="GO" id="GO:0043386">
    <property type="term" value="P:mycotoxin biosynthetic process"/>
    <property type="evidence" value="ECO:0007669"/>
    <property type="project" value="InterPro"/>
</dbReference>
<dbReference type="InterPro" id="IPR021765">
    <property type="entry name" value="UstYa-like"/>
</dbReference>
<keyword evidence="4" id="KW-0812">Transmembrane</keyword>
<reference evidence="5 6" key="1">
    <citation type="submission" date="2016-10" db="EMBL/GenBank/DDBJ databases">
        <title>Genome sequence of the basidiomycete white-rot fungus Trametes pubescens.</title>
        <authorList>
            <person name="Makela M.R."/>
            <person name="Granchi Z."/>
            <person name="Peng M."/>
            <person name="De Vries R.P."/>
            <person name="Grigoriev I."/>
            <person name="Riley R."/>
            <person name="Hilden K."/>
        </authorList>
    </citation>
    <scope>NUCLEOTIDE SEQUENCE [LARGE SCALE GENOMIC DNA]</scope>
    <source>
        <strain evidence="5 6">FBCC735</strain>
    </source>
</reference>
<dbReference type="Pfam" id="PF11807">
    <property type="entry name" value="UstYa"/>
    <property type="match status" value="1"/>
</dbReference>
<evidence type="ECO:0000256" key="3">
    <source>
        <dbReference type="ARBA" id="ARBA00035112"/>
    </source>
</evidence>
<keyword evidence="4" id="KW-0472">Membrane</keyword>
<dbReference type="STRING" id="154538.A0A1M2VKJ7"/>
<dbReference type="OrthoDB" id="3687641at2759"/>
<dbReference type="GO" id="GO:0016491">
    <property type="term" value="F:oxidoreductase activity"/>
    <property type="evidence" value="ECO:0007669"/>
    <property type="project" value="UniProtKB-KW"/>
</dbReference>
<evidence type="ECO:0000313" key="6">
    <source>
        <dbReference type="Proteomes" id="UP000184267"/>
    </source>
</evidence>
<dbReference type="PANTHER" id="PTHR33365:SF11">
    <property type="entry name" value="TAT PATHWAY SIGNAL SEQUENCE"/>
    <property type="match status" value="1"/>
</dbReference>
<organism evidence="5 6">
    <name type="scientific">Trametes pubescens</name>
    <name type="common">White-rot fungus</name>
    <dbReference type="NCBI Taxonomy" id="154538"/>
    <lineage>
        <taxon>Eukaryota</taxon>
        <taxon>Fungi</taxon>
        <taxon>Dikarya</taxon>
        <taxon>Basidiomycota</taxon>
        <taxon>Agaricomycotina</taxon>
        <taxon>Agaricomycetes</taxon>
        <taxon>Polyporales</taxon>
        <taxon>Polyporaceae</taxon>
        <taxon>Trametes</taxon>
    </lineage>
</organism>
<name>A0A1M2VKJ7_TRAPU</name>
<keyword evidence="6" id="KW-1185">Reference proteome</keyword>
<accession>A0A1M2VKJ7</accession>
<evidence type="ECO:0000313" key="5">
    <source>
        <dbReference type="EMBL" id="OJT08125.1"/>
    </source>
</evidence>
<dbReference type="AlphaFoldDB" id="A0A1M2VKJ7"/>
<sequence length="213" mass="23494">MLTERIDSSSSSTLRKLVFFLTFLVAANVLFVLALIRAFSGLIPLEKEYSYVGDDFPAELPLNLPPAALVLSSDATHFSLTADDDWGTLFPLSDGFTTLRASGSANAPGRTFLVSMVHQLHCLDAIRVAFVTNRTGAAHHVEHCLRYLRQTVLCHADTTLEPDEPGVRDGRWEHAASGVGAVHRCRDWTVLRKWLDEHPAEPLRGRANDSLST</sequence>
<evidence type="ECO:0000256" key="4">
    <source>
        <dbReference type="SAM" id="Phobius"/>
    </source>
</evidence>
<evidence type="ECO:0000256" key="1">
    <source>
        <dbReference type="ARBA" id="ARBA00004685"/>
    </source>
</evidence>
<comment type="similarity">
    <text evidence="3">Belongs to the ustYa family.</text>
</comment>
<keyword evidence="2" id="KW-0560">Oxidoreductase</keyword>
<feature type="transmembrane region" description="Helical" evidence="4">
    <location>
        <begin position="17"/>
        <end position="39"/>
    </location>
</feature>
<dbReference type="EMBL" id="MNAD01001081">
    <property type="protein sequence ID" value="OJT08125.1"/>
    <property type="molecule type" value="Genomic_DNA"/>
</dbReference>
<proteinExistence type="inferred from homology"/>
<protein>
    <submittedName>
        <fullName evidence="5">Uncharacterized protein</fullName>
    </submittedName>
</protein>
<dbReference type="Proteomes" id="UP000184267">
    <property type="component" value="Unassembled WGS sequence"/>
</dbReference>